<keyword evidence="1" id="KW-0645">Protease</keyword>
<dbReference type="PANTHER" id="PTHR33794:SF1">
    <property type="entry name" value="BACILLOLYSIN"/>
    <property type="match status" value="1"/>
</dbReference>
<dbReference type="EMBL" id="JBHPKH010000070">
    <property type="protein sequence ID" value="MFC1573069.1"/>
    <property type="molecule type" value="Genomic_DNA"/>
</dbReference>
<dbReference type="InterPro" id="IPR011096">
    <property type="entry name" value="FTP_domain"/>
</dbReference>
<evidence type="ECO:0000256" key="2">
    <source>
        <dbReference type="ARBA" id="ARBA00022723"/>
    </source>
</evidence>
<evidence type="ECO:0000259" key="6">
    <source>
        <dbReference type="Pfam" id="PF07504"/>
    </source>
</evidence>
<keyword evidence="5" id="KW-0482">Metalloprotease</keyword>
<comment type="caution">
    <text evidence="7">The sequence shown here is derived from an EMBL/GenBank/DDBJ whole genome shotgun (WGS) entry which is preliminary data.</text>
</comment>
<reference evidence="7 8" key="1">
    <citation type="submission" date="2024-09" db="EMBL/GenBank/DDBJ databases">
        <authorList>
            <person name="D'Angelo T."/>
        </authorList>
    </citation>
    <scope>NUCLEOTIDE SEQUENCE [LARGE SCALE GENOMIC DNA]</scope>
    <source>
        <strain evidence="7">SAG AM-320-E07</strain>
    </source>
</reference>
<proteinExistence type="predicted"/>
<keyword evidence="4" id="KW-0862">Zinc</keyword>
<dbReference type="SUPFAM" id="SSF51126">
    <property type="entry name" value="Pectin lyase-like"/>
    <property type="match status" value="1"/>
</dbReference>
<accession>A0ABV6YLM8</accession>
<keyword evidence="2" id="KW-0479">Metal-binding</keyword>
<evidence type="ECO:0000256" key="4">
    <source>
        <dbReference type="ARBA" id="ARBA00022833"/>
    </source>
</evidence>
<sequence length="660" mass="71554">MNLIHAGITASLVITLSLVVGVAHPAWGFDSVNHNGEFRVPLKEFDLFSYQSAEELHAQQRVGETLSNLYGGRWQTVAWNPQTNTPHCILGTGAAVAPGFRTSAEVEDAAWRVLTESASVLGIDVETLRLLDVTNGLGKTAAHFQQVYHELDVWGGRVHATFTESGRLFVLGSDFYPAIAVDPHPSIPSEGAVNIACGDLPFDTATDSIVGSPALLVLPLPLSETEVAYHLVWRVSVRTRNPFGLWVTHIDAHDGQVLWRYNDVQVTYLGDTESDVEPNSYCHSHEDQSMPYLDIAVQGLGTVTSDSEGNWSIGGTGGDRVVSCNLYGPYADLHNNGGDDAFFSGTAEEDVPLTVDFENANSQQDERDVFDAVNDLHDFFQLFAPGFAYPHQRTDAYVSRDDLYCPGNAWWDPGDGSINFCEADDGYANTGEIQSIVYHEFGHGVQDAILGGQGSQGLGEGNADILANLVTQESIIGLGYFQDNCTIGFRDSDNDLRYPDDVIGQEEHLAGRVIAGFNWDAMGLLQGIYGTDTGTNMSAARWHSGRVLELPTTQPDQVMATFIADDDDGNALNGTPHYEHFCRAAWNHGFPAPGETYVDFNYSGPEDGTPWNPYDTLAEGIEAVIEGCRLVIKPGTSTETATVTKAMTIVAYDGVVVIGG</sequence>
<evidence type="ECO:0000313" key="8">
    <source>
        <dbReference type="Proteomes" id="UP001593833"/>
    </source>
</evidence>
<dbReference type="Proteomes" id="UP001593833">
    <property type="component" value="Unassembled WGS sequence"/>
</dbReference>
<organism evidence="7 8">
    <name type="scientific">Eiseniibacteriota bacterium</name>
    <dbReference type="NCBI Taxonomy" id="2212470"/>
    <lineage>
        <taxon>Bacteria</taxon>
        <taxon>Candidatus Eiseniibacteriota</taxon>
    </lineage>
</organism>
<evidence type="ECO:0000256" key="5">
    <source>
        <dbReference type="ARBA" id="ARBA00023049"/>
    </source>
</evidence>
<evidence type="ECO:0000313" key="7">
    <source>
        <dbReference type="EMBL" id="MFC1573069.1"/>
    </source>
</evidence>
<keyword evidence="3" id="KW-0378">Hydrolase</keyword>
<name>A0ABV6YLM8_UNCEI</name>
<dbReference type="Pfam" id="PF07504">
    <property type="entry name" value="FTP"/>
    <property type="match status" value="1"/>
</dbReference>
<evidence type="ECO:0000256" key="3">
    <source>
        <dbReference type="ARBA" id="ARBA00022801"/>
    </source>
</evidence>
<dbReference type="SUPFAM" id="SSF55486">
    <property type="entry name" value="Metalloproteases ('zincins'), catalytic domain"/>
    <property type="match status" value="1"/>
</dbReference>
<keyword evidence="8" id="KW-1185">Reference proteome</keyword>
<feature type="domain" description="FTP" evidence="6">
    <location>
        <begin position="127"/>
        <end position="174"/>
    </location>
</feature>
<dbReference type="InterPro" id="IPR011050">
    <property type="entry name" value="Pectin_lyase_fold/virulence"/>
</dbReference>
<protein>
    <recommendedName>
        <fullName evidence="6">FTP domain-containing protein</fullName>
    </recommendedName>
</protein>
<evidence type="ECO:0000256" key="1">
    <source>
        <dbReference type="ARBA" id="ARBA00022670"/>
    </source>
</evidence>
<gene>
    <name evidence="7" type="ORF">ACFL6M_05665</name>
</gene>
<dbReference type="PANTHER" id="PTHR33794">
    <property type="entry name" value="BACILLOLYSIN"/>
    <property type="match status" value="1"/>
</dbReference>
<dbReference type="InterPro" id="IPR050728">
    <property type="entry name" value="Zinc_Metalloprotease_M4"/>
</dbReference>